<evidence type="ECO:0000256" key="3">
    <source>
        <dbReference type="ARBA" id="ARBA00023125"/>
    </source>
</evidence>
<evidence type="ECO:0000256" key="1">
    <source>
        <dbReference type="ARBA" id="ARBA00004123"/>
    </source>
</evidence>
<evidence type="ECO:0000256" key="5">
    <source>
        <dbReference type="ARBA" id="ARBA00023242"/>
    </source>
</evidence>
<evidence type="ECO:0000256" key="6">
    <source>
        <dbReference type="SAM" id="SignalP"/>
    </source>
</evidence>
<dbReference type="InterPro" id="IPR015300">
    <property type="entry name" value="DNA-bd_pseudobarrel_sf"/>
</dbReference>
<accession>A0A6P6VG52</accession>
<evidence type="ECO:0000256" key="4">
    <source>
        <dbReference type="ARBA" id="ARBA00023163"/>
    </source>
</evidence>
<sequence length="231" mass="26552">MDCCWDFLLMLMLLLHFALLHKDWSGLSGGGSLVRDGHGRFIFGYSCFFGNLTSLEQDGMNIVITNEHHMLLLRHIGNLFFDVINFCELQQQVNLSWTVPLTNLHLQQDSRADLPIHEEIVTSSLQPHFSQDSSTSVCFYQSFHSADPYTLKIPRFVDYFLNEQKTPFIALKTGDNITEIGMKGKRLKKNWKASILQHQLQHNDVLIFIPKSKTVFTVLIFDSNGDEKNFP</sequence>
<dbReference type="AlphaFoldDB" id="A0A6P6VG52"/>
<dbReference type="Proteomes" id="UP001652660">
    <property type="component" value="Chromosome 2c"/>
</dbReference>
<evidence type="ECO:0000256" key="2">
    <source>
        <dbReference type="ARBA" id="ARBA00023015"/>
    </source>
</evidence>
<dbReference type="Gene3D" id="2.40.330.10">
    <property type="entry name" value="DNA-binding pseudobarrel domain"/>
    <property type="match status" value="1"/>
</dbReference>
<dbReference type="SUPFAM" id="SSF101936">
    <property type="entry name" value="DNA-binding pseudobarrel domain"/>
    <property type="match status" value="1"/>
</dbReference>
<dbReference type="RefSeq" id="XP_027101959.1">
    <property type="nucleotide sequence ID" value="XM_027246158.2"/>
</dbReference>
<comment type="subcellular location">
    <subcellularLocation>
        <location evidence="1">Nucleus</location>
    </subcellularLocation>
</comment>
<dbReference type="GeneID" id="113722922"/>
<keyword evidence="5" id="KW-0539">Nucleus</keyword>
<proteinExistence type="predicted"/>
<keyword evidence="6" id="KW-0732">Signal</keyword>
<evidence type="ECO:0000313" key="7">
    <source>
        <dbReference type="Proteomes" id="UP001652660"/>
    </source>
</evidence>
<reference evidence="7" key="1">
    <citation type="journal article" date="2025" name="Foods">
        <title>Unveiling the Microbial Signatures of Arabica Coffee Cherries: Insights into Ripeness Specific Diversity, Functional Traits, and Implications for Quality and Safety.</title>
        <authorList>
            <consortium name="RefSeq"/>
            <person name="Tenea G.N."/>
            <person name="Cifuentes V."/>
            <person name="Reyes P."/>
            <person name="Cevallos-Vallejos M."/>
        </authorList>
    </citation>
    <scope>NUCLEOTIDE SEQUENCE [LARGE SCALE GENOMIC DNA]</scope>
</reference>
<protein>
    <submittedName>
        <fullName evidence="8">Uncharacterized protein</fullName>
    </submittedName>
</protein>
<keyword evidence="2" id="KW-0805">Transcription regulation</keyword>
<organism evidence="7 8">
    <name type="scientific">Coffea arabica</name>
    <name type="common">Arabian coffee</name>
    <dbReference type="NCBI Taxonomy" id="13443"/>
    <lineage>
        <taxon>Eukaryota</taxon>
        <taxon>Viridiplantae</taxon>
        <taxon>Streptophyta</taxon>
        <taxon>Embryophyta</taxon>
        <taxon>Tracheophyta</taxon>
        <taxon>Spermatophyta</taxon>
        <taxon>Magnoliopsida</taxon>
        <taxon>eudicotyledons</taxon>
        <taxon>Gunneridae</taxon>
        <taxon>Pentapetalae</taxon>
        <taxon>asterids</taxon>
        <taxon>lamiids</taxon>
        <taxon>Gentianales</taxon>
        <taxon>Rubiaceae</taxon>
        <taxon>Ixoroideae</taxon>
        <taxon>Gardenieae complex</taxon>
        <taxon>Bertiereae - Coffeeae clade</taxon>
        <taxon>Coffeeae</taxon>
        <taxon>Coffea</taxon>
    </lineage>
</organism>
<gene>
    <name evidence="8" type="primary">LOC113722922</name>
</gene>
<reference evidence="8" key="2">
    <citation type="submission" date="2025-08" db="UniProtKB">
        <authorList>
            <consortium name="RefSeq"/>
        </authorList>
    </citation>
    <scope>IDENTIFICATION</scope>
    <source>
        <tissue evidence="8">Leaves</tissue>
    </source>
</reference>
<keyword evidence="4" id="KW-0804">Transcription</keyword>
<keyword evidence="7" id="KW-1185">Reference proteome</keyword>
<keyword evidence="3" id="KW-0238">DNA-binding</keyword>
<evidence type="ECO:0000313" key="8">
    <source>
        <dbReference type="RefSeq" id="XP_027101959.1"/>
    </source>
</evidence>
<feature type="signal peptide" evidence="6">
    <location>
        <begin position="1"/>
        <end position="20"/>
    </location>
</feature>
<name>A0A6P6VG52_COFAR</name>
<feature type="chain" id="PRO_5028049574" evidence="6">
    <location>
        <begin position="21"/>
        <end position="231"/>
    </location>
</feature>
<dbReference type="GO" id="GO:0003677">
    <property type="term" value="F:DNA binding"/>
    <property type="evidence" value="ECO:0007669"/>
    <property type="project" value="UniProtKB-KW"/>
</dbReference>
<dbReference type="GO" id="GO:0005634">
    <property type="term" value="C:nucleus"/>
    <property type="evidence" value="ECO:0007669"/>
    <property type="project" value="UniProtKB-SubCell"/>
</dbReference>